<dbReference type="AlphaFoldDB" id="A0A0R3VZC7"/>
<dbReference type="EMBL" id="UYRS01002987">
    <property type="protein sequence ID" value="VDK26119.1"/>
    <property type="molecule type" value="Genomic_DNA"/>
</dbReference>
<gene>
    <name evidence="1" type="ORF">TASK_LOCUS2772</name>
</gene>
<protein>
    <submittedName>
        <fullName evidence="1 3">Uncharacterized protein</fullName>
    </submittedName>
</protein>
<organism evidence="3">
    <name type="scientific">Taenia asiatica</name>
    <name type="common">Asian tapeworm</name>
    <dbReference type="NCBI Taxonomy" id="60517"/>
    <lineage>
        <taxon>Eukaryota</taxon>
        <taxon>Metazoa</taxon>
        <taxon>Spiralia</taxon>
        <taxon>Lophotrochozoa</taxon>
        <taxon>Platyhelminthes</taxon>
        <taxon>Cestoda</taxon>
        <taxon>Eucestoda</taxon>
        <taxon>Cyclophyllidea</taxon>
        <taxon>Taeniidae</taxon>
        <taxon>Taenia</taxon>
    </lineage>
</organism>
<sequence>MAVQFGAGVQRLFIAGKLHAIKTNNFIHPVCNSKASETWPDIASSDVQQKIKFYTTSDPSMPRPKIR</sequence>
<reference evidence="3" key="1">
    <citation type="submission" date="2017-02" db="UniProtKB">
        <authorList>
            <consortium name="WormBaseParasite"/>
        </authorList>
    </citation>
    <scope>IDENTIFICATION</scope>
</reference>
<proteinExistence type="predicted"/>
<keyword evidence="2" id="KW-1185">Reference proteome</keyword>
<name>A0A0R3VZC7_TAEAS</name>
<accession>A0A0R3VZC7</accession>
<reference evidence="1 2" key="2">
    <citation type="submission" date="2018-11" db="EMBL/GenBank/DDBJ databases">
        <authorList>
            <consortium name="Pathogen Informatics"/>
        </authorList>
    </citation>
    <scope>NUCLEOTIDE SEQUENCE [LARGE SCALE GENOMIC DNA]</scope>
</reference>
<evidence type="ECO:0000313" key="3">
    <source>
        <dbReference type="WBParaSite" id="TASK_0000277101-mRNA-1"/>
    </source>
</evidence>
<dbReference type="Proteomes" id="UP000282613">
    <property type="component" value="Unassembled WGS sequence"/>
</dbReference>
<dbReference type="WBParaSite" id="TASK_0000277101-mRNA-1">
    <property type="protein sequence ID" value="TASK_0000277101-mRNA-1"/>
    <property type="gene ID" value="TASK_0000277101"/>
</dbReference>
<evidence type="ECO:0000313" key="1">
    <source>
        <dbReference type="EMBL" id="VDK26119.1"/>
    </source>
</evidence>
<evidence type="ECO:0000313" key="2">
    <source>
        <dbReference type="Proteomes" id="UP000282613"/>
    </source>
</evidence>